<evidence type="ECO:0000313" key="3">
    <source>
        <dbReference type="Proteomes" id="UP000198341"/>
    </source>
</evidence>
<sequence length="544" mass="60468">MLMRSRGLLESSPATKKKNGAVLNIKRREEDGDGPNASSSVTFRILVVLFGVFCGFVLSSYASGDGNSQSRMGKGVQDLHRNVKGAYRAHTEARKEYLKRYRESYLEAVFASGGENIQKEKEEEEGGGEKGGDAAVAEVLAQMSEVEGEQTERDEDGGVSVTPVPVIESPPPPPPSPLSQRTRGNAHVYIFHHLSDFGLGHLMEEFAKVYEILDMLGVGSVSIRECGTPHKPWHSGKMQPCEDSFRHNKNVVKYGKRSSDIDVSLGPNEETEDMKSFVHIDGQSEDWIQALENMTNPETPTNVFITEPHNKYIGSGKYAKVTDNNSCAGINKWFGDPSDFLLEELENHKKWQNIHGTESKTHQNDIAFHFRLLDHEDLGIEVQPDLSIKIGHREIKLGDQRLDNEDGYGRLAHLDLKRAVDDVIDFAKKIFETSGLTTFVASDAPAIQAYLKNNPVISMIEHVSGMSDEEGEDEIADHRDLRESHYSLTSALELYELGTAKKIVSFPFSSGFSRAASCLIKDGEYLGTLKTLDDLEKVISTYTR</sequence>
<dbReference type="RefSeq" id="XP_007508278.1">
    <property type="nucleotide sequence ID" value="XM_007508216.1"/>
</dbReference>
<accession>K8EQ65</accession>
<proteinExistence type="predicted"/>
<dbReference type="GeneID" id="19011056"/>
<gene>
    <name evidence="2" type="ordered locus">Bathy17g01460</name>
</gene>
<evidence type="ECO:0000313" key="2">
    <source>
        <dbReference type="EMBL" id="CCO20382.1"/>
    </source>
</evidence>
<dbReference type="EMBL" id="FO082262">
    <property type="protein sequence ID" value="CCO20382.1"/>
    <property type="molecule type" value="Genomic_DNA"/>
</dbReference>
<organism evidence="2 3">
    <name type="scientific">Bathycoccus prasinos</name>
    <dbReference type="NCBI Taxonomy" id="41875"/>
    <lineage>
        <taxon>Eukaryota</taxon>
        <taxon>Viridiplantae</taxon>
        <taxon>Chlorophyta</taxon>
        <taxon>Mamiellophyceae</taxon>
        <taxon>Mamiellales</taxon>
        <taxon>Bathycoccaceae</taxon>
        <taxon>Bathycoccus</taxon>
    </lineage>
</organism>
<feature type="compositionally biased region" description="Pro residues" evidence="1">
    <location>
        <begin position="168"/>
        <end position="177"/>
    </location>
</feature>
<protein>
    <submittedName>
        <fullName evidence="2">Uncharacterized protein</fullName>
    </submittedName>
</protein>
<feature type="region of interest" description="Disordered" evidence="1">
    <location>
        <begin position="145"/>
        <end position="181"/>
    </location>
</feature>
<feature type="compositionally biased region" description="Acidic residues" evidence="1">
    <location>
        <begin position="146"/>
        <end position="157"/>
    </location>
</feature>
<reference evidence="2 3" key="1">
    <citation type="submission" date="2011-10" db="EMBL/GenBank/DDBJ databases">
        <authorList>
            <person name="Genoscope - CEA"/>
        </authorList>
    </citation>
    <scope>NUCLEOTIDE SEQUENCE [LARGE SCALE GENOMIC DNA]</scope>
    <source>
        <strain evidence="2 3">RCC 1105</strain>
    </source>
</reference>
<name>K8EQ65_9CHLO</name>
<dbReference type="Proteomes" id="UP000198341">
    <property type="component" value="Chromosome 17"/>
</dbReference>
<dbReference type="AlphaFoldDB" id="K8EQ65"/>
<keyword evidence="3" id="KW-1185">Reference proteome</keyword>
<evidence type="ECO:0000256" key="1">
    <source>
        <dbReference type="SAM" id="MobiDB-lite"/>
    </source>
</evidence>
<dbReference type="KEGG" id="bpg:Bathy17g01460"/>